<organism evidence="2 3">
    <name type="scientific">Pleurodeles waltl</name>
    <name type="common">Iberian ribbed newt</name>
    <dbReference type="NCBI Taxonomy" id="8319"/>
    <lineage>
        <taxon>Eukaryota</taxon>
        <taxon>Metazoa</taxon>
        <taxon>Chordata</taxon>
        <taxon>Craniata</taxon>
        <taxon>Vertebrata</taxon>
        <taxon>Euteleostomi</taxon>
        <taxon>Amphibia</taxon>
        <taxon>Batrachia</taxon>
        <taxon>Caudata</taxon>
        <taxon>Salamandroidea</taxon>
        <taxon>Salamandridae</taxon>
        <taxon>Pleurodelinae</taxon>
        <taxon>Pleurodeles</taxon>
    </lineage>
</organism>
<feature type="region of interest" description="Disordered" evidence="1">
    <location>
        <begin position="1"/>
        <end position="27"/>
    </location>
</feature>
<protein>
    <submittedName>
        <fullName evidence="2">Uncharacterized protein</fullName>
    </submittedName>
</protein>
<name>A0AAV7WXH1_PLEWA</name>
<gene>
    <name evidence="2" type="ORF">NDU88_005020</name>
</gene>
<accession>A0AAV7WXH1</accession>
<feature type="region of interest" description="Disordered" evidence="1">
    <location>
        <begin position="44"/>
        <end position="88"/>
    </location>
</feature>
<feature type="compositionally biased region" description="Basic and acidic residues" evidence="1">
    <location>
        <begin position="68"/>
        <end position="88"/>
    </location>
</feature>
<dbReference type="Proteomes" id="UP001066276">
    <property type="component" value="Chromosome 1_1"/>
</dbReference>
<sequence>MPSSPSGKATGADSAPSNPEKDRAFPNPIALLGRRWQKRGVCGAKEVKKEEEPADGDDNMEETETEEEMLRLEPAVKDYSLGRRESAD</sequence>
<reference evidence="2" key="1">
    <citation type="journal article" date="2022" name="bioRxiv">
        <title>Sequencing and chromosome-scale assembly of the giantPleurodeles waltlgenome.</title>
        <authorList>
            <person name="Brown T."/>
            <person name="Elewa A."/>
            <person name="Iarovenko S."/>
            <person name="Subramanian E."/>
            <person name="Araus A.J."/>
            <person name="Petzold A."/>
            <person name="Susuki M."/>
            <person name="Suzuki K.-i.T."/>
            <person name="Hayashi T."/>
            <person name="Toyoda A."/>
            <person name="Oliveira C."/>
            <person name="Osipova E."/>
            <person name="Leigh N.D."/>
            <person name="Simon A."/>
            <person name="Yun M.H."/>
        </authorList>
    </citation>
    <scope>NUCLEOTIDE SEQUENCE</scope>
    <source>
        <strain evidence="2">20211129_DDA</strain>
        <tissue evidence="2">Liver</tissue>
    </source>
</reference>
<keyword evidence="3" id="KW-1185">Reference proteome</keyword>
<dbReference type="EMBL" id="JANPWB010000001">
    <property type="protein sequence ID" value="KAJ1217426.1"/>
    <property type="molecule type" value="Genomic_DNA"/>
</dbReference>
<dbReference type="AlphaFoldDB" id="A0AAV7WXH1"/>
<evidence type="ECO:0000256" key="1">
    <source>
        <dbReference type="SAM" id="MobiDB-lite"/>
    </source>
</evidence>
<evidence type="ECO:0000313" key="3">
    <source>
        <dbReference type="Proteomes" id="UP001066276"/>
    </source>
</evidence>
<feature type="compositionally biased region" description="Acidic residues" evidence="1">
    <location>
        <begin position="52"/>
        <end position="67"/>
    </location>
</feature>
<proteinExistence type="predicted"/>
<evidence type="ECO:0000313" key="2">
    <source>
        <dbReference type="EMBL" id="KAJ1217426.1"/>
    </source>
</evidence>
<comment type="caution">
    <text evidence="2">The sequence shown here is derived from an EMBL/GenBank/DDBJ whole genome shotgun (WGS) entry which is preliminary data.</text>
</comment>